<feature type="compositionally biased region" description="Polar residues" evidence="7">
    <location>
        <begin position="81"/>
        <end position="104"/>
    </location>
</feature>
<feature type="coiled-coil region" evidence="6">
    <location>
        <begin position="153"/>
        <end position="245"/>
    </location>
</feature>
<evidence type="ECO:0000256" key="7">
    <source>
        <dbReference type="SAM" id="MobiDB-lite"/>
    </source>
</evidence>
<dbReference type="InterPro" id="IPR041691">
    <property type="entry name" value="Atg6/beclin_CC"/>
</dbReference>
<organism evidence="9 10">
    <name type="scientific">Fusarium solani</name>
    <name type="common">Filamentous fungus</name>
    <dbReference type="NCBI Taxonomy" id="169388"/>
    <lineage>
        <taxon>Eukaryota</taxon>
        <taxon>Fungi</taxon>
        <taxon>Dikarya</taxon>
        <taxon>Ascomycota</taxon>
        <taxon>Pezizomycotina</taxon>
        <taxon>Sordariomycetes</taxon>
        <taxon>Hypocreomycetidae</taxon>
        <taxon>Hypocreales</taxon>
        <taxon>Nectriaceae</taxon>
        <taxon>Fusarium</taxon>
        <taxon>Fusarium solani species complex</taxon>
    </lineage>
</organism>
<evidence type="ECO:0000313" key="10">
    <source>
        <dbReference type="Proteomes" id="UP000736672"/>
    </source>
</evidence>
<evidence type="ECO:0000313" key="9">
    <source>
        <dbReference type="EMBL" id="KAH7273595.1"/>
    </source>
</evidence>
<keyword evidence="6" id="KW-0175">Coiled coil</keyword>
<dbReference type="PANTHER" id="PTHR12768:SF4">
    <property type="entry name" value="BECLIN-1"/>
    <property type="match status" value="1"/>
</dbReference>
<comment type="similarity">
    <text evidence="1">Belongs to the beclin family.</text>
</comment>
<feature type="compositionally biased region" description="Basic and acidic residues" evidence="7">
    <location>
        <begin position="52"/>
        <end position="62"/>
    </location>
</feature>
<keyword evidence="4" id="KW-0862">Zinc</keyword>
<dbReference type="Pfam" id="PF04111">
    <property type="entry name" value="APG6"/>
    <property type="match status" value="1"/>
</dbReference>
<dbReference type="Pfam" id="PF17675">
    <property type="entry name" value="APG6_N"/>
    <property type="match status" value="1"/>
</dbReference>
<dbReference type="SUPFAM" id="SSF144232">
    <property type="entry name" value="HIT/MYND zinc finger-like"/>
    <property type="match status" value="1"/>
</dbReference>
<evidence type="ECO:0000256" key="5">
    <source>
        <dbReference type="PROSITE-ProRule" id="PRU00134"/>
    </source>
</evidence>
<keyword evidence="3 5" id="KW-0863">Zinc-finger</keyword>
<dbReference type="GO" id="GO:0045324">
    <property type="term" value="P:late endosome to vacuole transport"/>
    <property type="evidence" value="ECO:0007669"/>
    <property type="project" value="TreeGrafter"/>
</dbReference>
<dbReference type="Proteomes" id="UP000736672">
    <property type="component" value="Unassembled WGS sequence"/>
</dbReference>
<evidence type="ECO:0000256" key="4">
    <source>
        <dbReference type="ARBA" id="ARBA00022833"/>
    </source>
</evidence>
<dbReference type="InterPro" id="IPR007243">
    <property type="entry name" value="Atg6/Beclin"/>
</dbReference>
<evidence type="ECO:0000256" key="2">
    <source>
        <dbReference type="ARBA" id="ARBA00022723"/>
    </source>
</evidence>
<gene>
    <name evidence="9" type="ORF">B0J15DRAFT_413802</name>
</gene>
<evidence type="ECO:0000256" key="1">
    <source>
        <dbReference type="ARBA" id="ARBA00005965"/>
    </source>
</evidence>
<feature type="compositionally biased region" description="Polar residues" evidence="7">
    <location>
        <begin position="41"/>
        <end position="51"/>
    </location>
</feature>
<feature type="domain" description="MYND-type" evidence="8">
    <location>
        <begin position="484"/>
        <end position="531"/>
    </location>
</feature>
<comment type="caution">
    <text evidence="9">The sequence shown here is derived from an EMBL/GenBank/DDBJ whole genome shotgun (WGS) entry which is preliminary data.</text>
</comment>
<dbReference type="Pfam" id="PF01753">
    <property type="entry name" value="zf-MYND"/>
    <property type="match status" value="1"/>
</dbReference>
<dbReference type="GO" id="GO:0008270">
    <property type="term" value="F:zinc ion binding"/>
    <property type="evidence" value="ECO:0007669"/>
    <property type="project" value="UniProtKB-KW"/>
</dbReference>
<dbReference type="FunFam" id="1.10.418.40:FF:000005">
    <property type="entry name" value="Autophagy protein Apg6, putative"/>
    <property type="match status" value="1"/>
</dbReference>
<proteinExistence type="inferred from homology"/>
<dbReference type="AlphaFoldDB" id="A0A9P9RD15"/>
<dbReference type="GO" id="GO:0043548">
    <property type="term" value="F:phosphatidylinositol 3-kinase binding"/>
    <property type="evidence" value="ECO:0007669"/>
    <property type="project" value="TreeGrafter"/>
</dbReference>
<evidence type="ECO:0000256" key="3">
    <source>
        <dbReference type="ARBA" id="ARBA00022771"/>
    </source>
</evidence>
<dbReference type="Gene3D" id="6.10.250.3110">
    <property type="match status" value="1"/>
</dbReference>
<dbReference type="GO" id="GO:0000423">
    <property type="term" value="P:mitophagy"/>
    <property type="evidence" value="ECO:0007669"/>
    <property type="project" value="TreeGrafter"/>
</dbReference>
<accession>A0A9P9RD15</accession>
<sequence length="786" mass="88485">MNCQKCRQPLRLDGSLEDLNPAAYDLLVSSTSPETPKKATASPSSTTQPQDQARKSLYDRVSRNTGPPTFKRSHGGHPRDSSMSFIYLTESQVANPPSQGTDRPSTPPTLRRASSSRGTTDDQDAPMGNEMGRINRLFEILSGRSDIDHPICVECADMLVEGMQKKLEAASRERDGYVKHLKEAKANQPTEEEIKAQEESLRKAEQDRDSAMLELKKLEAEKDALDQELVALEEEARELDKEEEQFWRDRNAFTTKMAKFQSERDSINAKYSNDSQLLEKLQRSNVYNDTFCISHDGSFATINGLRLGRLSNKPVDWPEINAAWGHALLLLVTVADKLGYKFDGYEPQPMGSTSKIIRYETPNPASSRLGTRTVNPPPKKHVLELYSSGDMPLGLTFMHRRFDNAMVAFLELVRQLGAFVHRQTDATGNPLSLPYKIDGDKIGDVSIKLGIAQDDGWTKACKLTLTCCKFLLAHASNSFNMASCAHCGKEATLVCSGCQNVPEYIPGDAPGTVYCNRDCQKAHWPVHKSLCNILRRRKVILRTATTLKAALLVYRETVFDMELIKLEFRDGTLFIHQKMRDIEARAKRGLFPSDATDNVQHKEAALLNSQCTMAMSLLCPLTRKLLSEVVSTLEVVDLDMGKPLLDVKFVPAPLIAVPHTVVAVRCPVLNERWIIDTTGAQYGFKEVLMPFWQYLGVHDSQQLKEAWDYDLSAEWDVDHISNIECLTRSQAQRDDLELERKIRRHFYAFADEKIDRGLLKGTDAQFEVKLTVVMEDLRAHMLSLEL</sequence>
<dbReference type="InterPro" id="IPR002893">
    <property type="entry name" value="Znf_MYND"/>
</dbReference>
<dbReference type="GO" id="GO:0034272">
    <property type="term" value="C:phosphatidylinositol 3-kinase complex, class III, type II"/>
    <property type="evidence" value="ECO:0007669"/>
    <property type="project" value="TreeGrafter"/>
</dbReference>
<reference evidence="9" key="1">
    <citation type="journal article" date="2021" name="Nat. Commun.">
        <title>Genetic determinants of endophytism in the Arabidopsis root mycobiome.</title>
        <authorList>
            <person name="Mesny F."/>
            <person name="Miyauchi S."/>
            <person name="Thiergart T."/>
            <person name="Pickel B."/>
            <person name="Atanasova L."/>
            <person name="Karlsson M."/>
            <person name="Huettel B."/>
            <person name="Barry K.W."/>
            <person name="Haridas S."/>
            <person name="Chen C."/>
            <person name="Bauer D."/>
            <person name="Andreopoulos W."/>
            <person name="Pangilinan J."/>
            <person name="LaButti K."/>
            <person name="Riley R."/>
            <person name="Lipzen A."/>
            <person name="Clum A."/>
            <person name="Drula E."/>
            <person name="Henrissat B."/>
            <person name="Kohler A."/>
            <person name="Grigoriev I.V."/>
            <person name="Martin F.M."/>
            <person name="Hacquard S."/>
        </authorList>
    </citation>
    <scope>NUCLEOTIDE SEQUENCE</scope>
    <source>
        <strain evidence="9">FSSC 5 MPI-SDFR-AT-0091</strain>
    </source>
</reference>
<dbReference type="InterPro" id="IPR038274">
    <property type="entry name" value="Atg6/Beclin_C_sf"/>
</dbReference>
<feature type="region of interest" description="Disordered" evidence="7">
    <location>
        <begin position="28"/>
        <end position="129"/>
    </location>
</feature>
<dbReference type="GO" id="GO:0034271">
    <property type="term" value="C:phosphatidylinositol 3-kinase complex, class III, type I"/>
    <property type="evidence" value="ECO:0007669"/>
    <property type="project" value="TreeGrafter"/>
</dbReference>
<dbReference type="InterPro" id="IPR040455">
    <property type="entry name" value="Atg6_BARA"/>
</dbReference>
<protein>
    <submittedName>
        <fullName evidence="9">Autophagy protein Apg6-domain-containing protein</fullName>
    </submittedName>
</protein>
<keyword evidence="10" id="KW-1185">Reference proteome</keyword>
<dbReference type="GO" id="GO:0006995">
    <property type="term" value="P:cellular response to nitrogen starvation"/>
    <property type="evidence" value="ECO:0007669"/>
    <property type="project" value="TreeGrafter"/>
</dbReference>
<dbReference type="GO" id="GO:0000407">
    <property type="term" value="C:phagophore assembly site"/>
    <property type="evidence" value="ECO:0007669"/>
    <property type="project" value="TreeGrafter"/>
</dbReference>
<dbReference type="PANTHER" id="PTHR12768">
    <property type="entry name" value="BECLIN 1"/>
    <property type="match status" value="1"/>
</dbReference>
<dbReference type="Gene3D" id="1.10.418.40">
    <property type="entry name" value="Autophagy protein 6/Beclin 1"/>
    <property type="match status" value="1"/>
</dbReference>
<dbReference type="PROSITE" id="PS50865">
    <property type="entry name" value="ZF_MYND_2"/>
    <property type="match status" value="1"/>
</dbReference>
<keyword evidence="2" id="KW-0479">Metal-binding</keyword>
<dbReference type="EMBL" id="JAGTJS010000002">
    <property type="protein sequence ID" value="KAH7273595.1"/>
    <property type="molecule type" value="Genomic_DNA"/>
</dbReference>
<evidence type="ECO:0000256" key="6">
    <source>
        <dbReference type="SAM" id="Coils"/>
    </source>
</evidence>
<dbReference type="OrthoDB" id="20368at2759"/>
<dbReference type="GO" id="GO:0030674">
    <property type="term" value="F:protein-macromolecule adaptor activity"/>
    <property type="evidence" value="ECO:0007669"/>
    <property type="project" value="TreeGrafter"/>
</dbReference>
<name>A0A9P9RD15_FUSSL</name>
<dbReference type="Gene3D" id="6.10.140.2220">
    <property type="match status" value="1"/>
</dbReference>
<dbReference type="GO" id="GO:0000045">
    <property type="term" value="P:autophagosome assembly"/>
    <property type="evidence" value="ECO:0007669"/>
    <property type="project" value="TreeGrafter"/>
</dbReference>
<evidence type="ECO:0000259" key="8">
    <source>
        <dbReference type="PROSITE" id="PS50865"/>
    </source>
</evidence>